<feature type="domain" description="Snurportin-1 m3G cap-binding" evidence="11">
    <location>
        <begin position="132"/>
        <end position="312"/>
    </location>
</feature>
<dbReference type="AlphaFoldDB" id="A0AAV4HIP1"/>
<evidence type="ECO:0000256" key="1">
    <source>
        <dbReference type="ARBA" id="ARBA00003975"/>
    </source>
</evidence>
<dbReference type="Gene3D" id="3.30.470.30">
    <property type="entry name" value="DNA ligase/mRNA capping enzyme"/>
    <property type="match status" value="1"/>
</dbReference>
<evidence type="ECO:0000256" key="6">
    <source>
        <dbReference type="ARBA" id="ARBA00022448"/>
    </source>
</evidence>
<evidence type="ECO:0000256" key="3">
    <source>
        <dbReference type="ARBA" id="ARBA00004496"/>
    </source>
</evidence>
<evidence type="ECO:0000313" key="13">
    <source>
        <dbReference type="Proteomes" id="UP000762676"/>
    </source>
</evidence>
<organism evidence="12 13">
    <name type="scientific">Elysia marginata</name>
    <dbReference type="NCBI Taxonomy" id="1093978"/>
    <lineage>
        <taxon>Eukaryota</taxon>
        <taxon>Metazoa</taxon>
        <taxon>Spiralia</taxon>
        <taxon>Lophotrochozoa</taxon>
        <taxon>Mollusca</taxon>
        <taxon>Gastropoda</taxon>
        <taxon>Heterobranchia</taxon>
        <taxon>Euthyneura</taxon>
        <taxon>Panpulmonata</taxon>
        <taxon>Sacoglossa</taxon>
        <taxon>Placobranchoidea</taxon>
        <taxon>Plakobranchidae</taxon>
        <taxon>Elysia</taxon>
    </lineage>
</organism>
<dbReference type="PANTHER" id="PTHR13403">
    <property type="entry name" value="SNURPORTIN1 RNUT1 PROTEIN RNA, U TRANSPORTER 1"/>
    <property type="match status" value="1"/>
</dbReference>
<comment type="caution">
    <text evidence="12">The sequence shown here is derived from an EMBL/GenBank/DDBJ whole genome shotgun (WGS) entry which is preliminary data.</text>
</comment>
<reference evidence="12 13" key="1">
    <citation type="journal article" date="2021" name="Elife">
        <title>Chloroplast acquisition without the gene transfer in kleptoplastic sea slugs, Plakobranchus ocellatus.</title>
        <authorList>
            <person name="Maeda T."/>
            <person name="Takahashi S."/>
            <person name="Yoshida T."/>
            <person name="Shimamura S."/>
            <person name="Takaki Y."/>
            <person name="Nagai Y."/>
            <person name="Toyoda A."/>
            <person name="Suzuki Y."/>
            <person name="Arimoto A."/>
            <person name="Ishii H."/>
            <person name="Satoh N."/>
            <person name="Nishiyama T."/>
            <person name="Hasebe M."/>
            <person name="Maruyama T."/>
            <person name="Minagawa J."/>
            <person name="Obokata J."/>
            <person name="Shigenobu S."/>
        </authorList>
    </citation>
    <scope>NUCLEOTIDE SEQUENCE [LARGE SCALE GENOMIC DNA]</scope>
</reference>
<dbReference type="EMBL" id="BMAT01001967">
    <property type="protein sequence ID" value="GFR96606.1"/>
    <property type="molecule type" value="Genomic_DNA"/>
</dbReference>
<evidence type="ECO:0000256" key="10">
    <source>
        <dbReference type="SAM" id="MobiDB-lite"/>
    </source>
</evidence>
<dbReference type="GO" id="GO:0005737">
    <property type="term" value="C:cytoplasm"/>
    <property type="evidence" value="ECO:0007669"/>
    <property type="project" value="UniProtKB-SubCell"/>
</dbReference>
<evidence type="ECO:0000256" key="2">
    <source>
        <dbReference type="ARBA" id="ARBA00004123"/>
    </source>
</evidence>
<feature type="compositionally biased region" description="Acidic residues" evidence="10">
    <location>
        <begin position="381"/>
        <end position="391"/>
    </location>
</feature>
<dbReference type="InterPro" id="IPR017336">
    <property type="entry name" value="Snurportin-1"/>
</dbReference>
<comment type="similarity">
    <text evidence="4">Belongs to the snurportin family.</text>
</comment>
<dbReference type="Pfam" id="PF21974">
    <property type="entry name" value="SPN1_m3Gcap_bd"/>
    <property type="match status" value="1"/>
</dbReference>
<dbReference type="InterPro" id="IPR047857">
    <property type="entry name" value="Snurportin1_C"/>
</dbReference>
<evidence type="ECO:0000313" key="12">
    <source>
        <dbReference type="EMBL" id="GFR96606.1"/>
    </source>
</evidence>
<feature type="region of interest" description="Disordered" evidence="10">
    <location>
        <begin position="322"/>
        <end position="417"/>
    </location>
</feature>
<comment type="function">
    <text evidence="1">Functions as an U snRNP-specific nuclear import adapter. Involved in the trimethylguanosine (m3G)-cap-dependent nuclear import of U snRNPs. Binds specifically to the terminal m3G-cap U snRNAs.</text>
</comment>
<sequence>MSYQRGYDDYGYGGGYGGYDDRRGYGGGGGGGWGDRDGYRGGGGWDDGYRGGWDRDRDRGNFGGGDRRDRDRAFGGRGGGGGGGGFNKRGGGGRGGPGGNRGQKRPSSGNSGPPKRVRDDNNWAMGDRHPAMQSIFMESKPEDFEESWMFAVCPSGKRRIIVAADETTQSYNSTGASDAKFKSCLPNGNEAFNEVHKLQDLTILDTMLNNEEKKCYIIDMMHWRHYPYYDTEADFRFYCLADKYSELKKPTEIHAENEYSLHLLPKLPCSQKSIGEALEQAKNDSVKVEGLLFINKSSLYATKDSSDSQWLRLDKMEEILGFAPPEGLDFQTTSSRDDRKRQEQEERQKLKEQRDAVTKEAQEQSVGDQGEQVEEAAKTEEPEETPNAEAEEAGKDESQDFTAEDYTTAGADEGVWF</sequence>
<protein>
    <recommendedName>
        <fullName evidence="5">Snurportin-1</fullName>
    </recommendedName>
</protein>
<evidence type="ECO:0000256" key="8">
    <source>
        <dbReference type="ARBA" id="ARBA00022884"/>
    </source>
</evidence>
<comment type="subcellular location">
    <subcellularLocation>
        <location evidence="3">Cytoplasm</location>
    </subcellularLocation>
    <subcellularLocation>
        <location evidence="2">Nucleus</location>
    </subcellularLocation>
</comment>
<evidence type="ECO:0000256" key="9">
    <source>
        <dbReference type="ARBA" id="ARBA00023242"/>
    </source>
</evidence>
<keyword evidence="6" id="KW-0813">Transport</keyword>
<feature type="compositionally biased region" description="Basic and acidic residues" evidence="10">
    <location>
        <begin position="47"/>
        <end position="74"/>
    </location>
</feature>
<evidence type="ECO:0000256" key="5">
    <source>
        <dbReference type="ARBA" id="ARBA00016034"/>
    </source>
</evidence>
<keyword evidence="9" id="KW-0539">Nucleus</keyword>
<dbReference type="Proteomes" id="UP000762676">
    <property type="component" value="Unassembled WGS sequence"/>
</dbReference>
<keyword evidence="13" id="KW-1185">Reference proteome</keyword>
<evidence type="ECO:0000256" key="7">
    <source>
        <dbReference type="ARBA" id="ARBA00022490"/>
    </source>
</evidence>
<keyword evidence="7" id="KW-0963">Cytoplasm</keyword>
<gene>
    <name evidence="12" type="ORF">ElyMa_000973900</name>
</gene>
<name>A0AAV4HIP1_9GAST</name>
<feature type="compositionally biased region" description="Basic and acidic residues" evidence="10">
    <location>
        <begin position="116"/>
        <end position="127"/>
    </location>
</feature>
<feature type="compositionally biased region" description="Gly residues" evidence="10">
    <location>
        <begin position="75"/>
        <end position="101"/>
    </location>
</feature>
<dbReference type="GO" id="GO:0005634">
    <property type="term" value="C:nucleus"/>
    <property type="evidence" value="ECO:0007669"/>
    <property type="project" value="UniProtKB-SubCell"/>
</dbReference>
<proteinExistence type="inferred from homology"/>
<dbReference type="SUPFAM" id="SSF56091">
    <property type="entry name" value="DNA ligase/mRNA capping enzyme, catalytic domain"/>
    <property type="match status" value="1"/>
</dbReference>
<dbReference type="GO" id="GO:0003723">
    <property type="term" value="F:RNA binding"/>
    <property type="evidence" value="ECO:0007669"/>
    <property type="project" value="UniProtKB-KW"/>
</dbReference>
<feature type="compositionally biased region" description="Basic and acidic residues" evidence="10">
    <location>
        <begin position="335"/>
        <end position="362"/>
    </location>
</feature>
<evidence type="ECO:0000256" key="4">
    <source>
        <dbReference type="ARBA" id="ARBA00007540"/>
    </source>
</evidence>
<feature type="region of interest" description="Disordered" evidence="10">
    <location>
        <begin position="21"/>
        <end position="127"/>
    </location>
</feature>
<evidence type="ECO:0000259" key="11">
    <source>
        <dbReference type="Pfam" id="PF21974"/>
    </source>
</evidence>
<dbReference type="PANTHER" id="PTHR13403:SF6">
    <property type="entry name" value="SNURPORTIN-1"/>
    <property type="match status" value="1"/>
</dbReference>
<dbReference type="GO" id="GO:0061015">
    <property type="term" value="P:snRNA import into nucleus"/>
    <property type="evidence" value="ECO:0007669"/>
    <property type="project" value="InterPro"/>
</dbReference>
<keyword evidence="8" id="KW-0694">RNA-binding</keyword>
<accession>A0AAV4HIP1</accession>